<reference evidence="6" key="1">
    <citation type="journal article" date="2020" name="Nat. Genet.">
        <title>Genomic diversifications of five Gossypium allopolyploid species and their impact on cotton improvement.</title>
        <authorList>
            <person name="Chen Z.J."/>
            <person name="Sreedasyam A."/>
            <person name="Ando A."/>
            <person name="Song Q."/>
            <person name="De Santiago L.M."/>
            <person name="Hulse-Kemp A.M."/>
            <person name="Ding M."/>
            <person name="Ye W."/>
            <person name="Kirkbride R.C."/>
            <person name="Jenkins J."/>
            <person name="Plott C."/>
            <person name="Lovell J."/>
            <person name="Lin Y.M."/>
            <person name="Vaughn R."/>
            <person name="Liu B."/>
            <person name="Simpson S."/>
            <person name="Scheffler B.E."/>
            <person name="Wen L."/>
            <person name="Saski C.A."/>
            <person name="Grover C.E."/>
            <person name="Hu G."/>
            <person name="Conover J.L."/>
            <person name="Carlson J.W."/>
            <person name="Shu S."/>
            <person name="Boston L.B."/>
            <person name="Williams M."/>
            <person name="Peterson D.G."/>
            <person name="McGee K."/>
            <person name="Jones D.C."/>
            <person name="Wendel J.F."/>
            <person name="Stelly D.M."/>
            <person name="Grimwood J."/>
            <person name="Schmutz J."/>
        </authorList>
    </citation>
    <scope>NUCLEOTIDE SEQUENCE [LARGE SCALE GENOMIC DNA]</scope>
    <source>
        <strain evidence="6">cv. TM-1</strain>
    </source>
</reference>
<evidence type="ECO:0000256" key="3">
    <source>
        <dbReference type="SAM" id="Phobius"/>
    </source>
</evidence>
<dbReference type="Pfam" id="PF00560">
    <property type="entry name" value="LRR_1"/>
    <property type="match status" value="2"/>
</dbReference>
<dbReference type="PANTHER" id="PTHR48054:SF47">
    <property type="entry name" value="OS06G0179800 PROTEIN"/>
    <property type="match status" value="1"/>
</dbReference>
<feature type="domain" description="Reverse transcriptase Ty1/copia-type" evidence="4">
    <location>
        <begin position="1"/>
        <end position="49"/>
    </location>
</feature>
<evidence type="ECO:0000256" key="2">
    <source>
        <dbReference type="ARBA" id="ARBA00022737"/>
    </source>
</evidence>
<dbReference type="Pfam" id="PF07727">
    <property type="entry name" value="RVT_2"/>
    <property type="match status" value="1"/>
</dbReference>
<dbReference type="InterPro" id="IPR001611">
    <property type="entry name" value="Leu-rich_rpt"/>
</dbReference>
<keyword evidence="3" id="KW-0812">Transmembrane</keyword>
<keyword evidence="3" id="KW-1133">Transmembrane helix</keyword>
<protein>
    <submittedName>
        <fullName evidence="7">LRR receptor-like serine/threonine-protein kinase ER2</fullName>
    </submittedName>
</protein>
<evidence type="ECO:0000256" key="1">
    <source>
        <dbReference type="ARBA" id="ARBA00022614"/>
    </source>
</evidence>
<evidence type="ECO:0000313" key="7">
    <source>
        <dbReference type="RefSeq" id="XP_040932032.1"/>
    </source>
</evidence>
<dbReference type="GeneID" id="107889877"/>
<name>A0ABM2YNB6_GOSHI</name>
<reference evidence="7" key="2">
    <citation type="submission" date="2025-08" db="UniProtKB">
        <authorList>
            <consortium name="RefSeq"/>
        </authorList>
    </citation>
    <scope>IDENTIFICATION</scope>
</reference>
<dbReference type="Gene3D" id="3.80.10.10">
    <property type="entry name" value="Ribonuclease Inhibitor"/>
    <property type="match status" value="2"/>
</dbReference>
<dbReference type="SMART" id="SM00365">
    <property type="entry name" value="LRR_SD22"/>
    <property type="match status" value="5"/>
</dbReference>
<evidence type="ECO:0000313" key="6">
    <source>
        <dbReference type="Proteomes" id="UP000818029"/>
    </source>
</evidence>
<gene>
    <name evidence="7" type="primary">LOC107889877</name>
</gene>
<dbReference type="Pfam" id="PF13855">
    <property type="entry name" value="LRR_8"/>
    <property type="match status" value="2"/>
</dbReference>
<keyword evidence="2" id="KW-0677">Repeat</keyword>
<keyword evidence="6" id="KW-1185">Reference proteome</keyword>
<organism evidence="6 7">
    <name type="scientific">Gossypium hirsutum</name>
    <name type="common">Upland cotton</name>
    <name type="synonym">Gossypium mexicanum</name>
    <dbReference type="NCBI Taxonomy" id="3635"/>
    <lineage>
        <taxon>Eukaryota</taxon>
        <taxon>Viridiplantae</taxon>
        <taxon>Streptophyta</taxon>
        <taxon>Embryophyta</taxon>
        <taxon>Tracheophyta</taxon>
        <taxon>Spermatophyta</taxon>
        <taxon>Magnoliopsida</taxon>
        <taxon>eudicotyledons</taxon>
        <taxon>Gunneridae</taxon>
        <taxon>Pentapetalae</taxon>
        <taxon>rosids</taxon>
        <taxon>malvids</taxon>
        <taxon>Malvales</taxon>
        <taxon>Malvaceae</taxon>
        <taxon>Malvoideae</taxon>
        <taxon>Gossypium</taxon>
    </lineage>
</organism>
<dbReference type="Pfam" id="PF23598">
    <property type="entry name" value="LRR_14"/>
    <property type="match status" value="1"/>
</dbReference>
<evidence type="ECO:0000259" key="4">
    <source>
        <dbReference type="Pfam" id="PF07727"/>
    </source>
</evidence>
<dbReference type="Proteomes" id="UP000818029">
    <property type="component" value="Chromosome A09"/>
</dbReference>
<dbReference type="InterPro" id="IPR055414">
    <property type="entry name" value="LRR_R13L4/SHOC2-like"/>
</dbReference>
<feature type="transmembrane region" description="Helical" evidence="3">
    <location>
        <begin position="609"/>
        <end position="630"/>
    </location>
</feature>
<sequence>MSDLGRMNYFLGMEVNQTEKGIFLCQSSFTMKILDKFSMKNCKPTSTPMAVGVKLSRQGSGEPICETMYKSLIGSLLYLTATRPDIMFAVSVLSRYMNCCNDQHFRAAKRVLRYIKGTIGHGVLFKRAKNMKLIGYVDSDWAGSSDDMRSTSGYAFSLGSERCEWPGISCNTAGSIIQINLSYAFLIEVGDRFGKLNFSSFPNLVLLDLSHRQLGGKIPHQIGNLSALKHLDLSNFGLSGELPPSLGNLTQLEYLDISYNYNINGSIPPHLGNLVNLVSLNLSWTSLSGNIPPFLGLLTNLRHLLLDRNQFDDGNNTIPQNLWNLRGLETLSLGHCGIVGPIPSALGQLLNLKSLILWGNKINGSIPPEVGFLSNLTYFDVYDNRLVGSIPFSLYQLTNLEILHLGNNQLEGSIPQNIEKLMNIKFLSITNNSFTGHIPLALCRLTKLEYIYLDENQISGSIPSCLGKLFNLRTLDLDSNLLEGLSPEEIGNVANLTSLSLSQNKLSGSIPSCIGNLSNLYTLELDSNLLIGSIPEEIGKLFHLSNLNLSFNQLSGSVPILSATKLRIIDAGNNCNKISPDPFEGNSRLSPYMCTSPVTNKANSSTIPYHIKIFLPIAIFSTFSILGYFLF</sequence>
<dbReference type="InterPro" id="IPR003591">
    <property type="entry name" value="Leu-rich_rpt_typical-subtyp"/>
</dbReference>
<dbReference type="SMART" id="SM00369">
    <property type="entry name" value="LRR_TYP"/>
    <property type="match status" value="8"/>
</dbReference>
<dbReference type="InterPro" id="IPR032675">
    <property type="entry name" value="LRR_dom_sf"/>
</dbReference>
<feature type="domain" description="Disease resistance R13L4/SHOC-2-like LRR" evidence="5">
    <location>
        <begin position="205"/>
        <end position="333"/>
    </location>
</feature>
<dbReference type="PANTHER" id="PTHR48054">
    <property type="entry name" value="RECEPTOR KINASE-LIKE PROTEIN XA21"/>
    <property type="match status" value="1"/>
</dbReference>
<keyword evidence="3" id="KW-0472">Membrane</keyword>
<dbReference type="InterPro" id="IPR013103">
    <property type="entry name" value="RVT_2"/>
</dbReference>
<dbReference type="InterPro" id="IPR052592">
    <property type="entry name" value="LRR-RLK"/>
</dbReference>
<accession>A0ABM2YNB6</accession>
<proteinExistence type="predicted"/>
<evidence type="ECO:0000259" key="5">
    <source>
        <dbReference type="Pfam" id="PF23598"/>
    </source>
</evidence>
<keyword evidence="1" id="KW-0433">Leucine-rich repeat</keyword>
<dbReference type="SUPFAM" id="SSF52058">
    <property type="entry name" value="L domain-like"/>
    <property type="match status" value="1"/>
</dbReference>
<dbReference type="RefSeq" id="XP_040932032.1">
    <property type="nucleotide sequence ID" value="XM_041076098.1"/>
</dbReference>
<dbReference type="SUPFAM" id="SSF52075">
    <property type="entry name" value="Outer arm dynein light chain 1"/>
    <property type="match status" value="1"/>
</dbReference>